<evidence type="ECO:0000313" key="2">
    <source>
        <dbReference type="Proteomes" id="UP000231564"/>
    </source>
</evidence>
<dbReference type="KEGG" id="tmar:MARIT_0041"/>
<proteinExistence type="predicted"/>
<dbReference type="EMBL" id="LT634361">
    <property type="protein sequence ID" value="SFZ79962.1"/>
    <property type="molecule type" value="Genomic_DNA"/>
</dbReference>
<dbReference type="RefSeq" id="WP_100210468.1">
    <property type="nucleotide sequence ID" value="NZ_CP138495.1"/>
</dbReference>
<sequence>MRKIFIYTLFITMISCSNKIKFYHGYIYDTENKPLKNIKVEENDNLKMFSYTNEKGYFKITEKNTFGGNLIVSKKNIILDTIYTVYSSHGEKLNYRFTNGRNDTLFLSKEKITLPNKDGYK</sequence>
<dbReference type="PROSITE" id="PS51257">
    <property type="entry name" value="PROKAR_LIPOPROTEIN"/>
    <property type="match status" value="1"/>
</dbReference>
<dbReference type="Proteomes" id="UP000231564">
    <property type="component" value="Chromosome MARIT"/>
</dbReference>
<gene>
    <name evidence="1" type="ORF">MARIT_0041</name>
</gene>
<dbReference type="InterPro" id="IPR008969">
    <property type="entry name" value="CarboxyPept-like_regulatory"/>
</dbReference>
<keyword evidence="2" id="KW-1185">Reference proteome</keyword>
<protein>
    <recommendedName>
        <fullName evidence="3">Lipoprotein</fullName>
    </recommendedName>
</protein>
<evidence type="ECO:0000313" key="1">
    <source>
        <dbReference type="EMBL" id="SFZ79962.1"/>
    </source>
</evidence>
<name>A0A2H1E661_9FLAO</name>
<dbReference type="GeneID" id="47721654"/>
<dbReference type="AlphaFoldDB" id="A0A2H1E661"/>
<dbReference type="OrthoDB" id="1191200at2"/>
<evidence type="ECO:0008006" key="3">
    <source>
        <dbReference type="Google" id="ProtNLM"/>
    </source>
</evidence>
<dbReference type="SUPFAM" id="SSF49464">
    <property type="entry name" value="Carboxypeptidase regulatory domain-like"/>
    <property type="match status" value="1"/>
</dbReference>
<accession>A0A2H1E661</accession>
<reference evidence="1 2" key="1">
    <citation type="submission" date="2016-11" db="EMBL/GenBank/DDBJ databases">
        <authorList>
            <person name="Jaros S."/>
            <person name="Januszkiewicz K."/>
            <person name="Wedrychowicz H."/>
        </authorList>
    </citation>
    <scope>NUCLEOTIDE SEQUENCE [LARGE SCALE GENOMIC DNA]</scope>
    <source>
        <strain evidence="1">NCIMB 2154T</strain>
    </source>
</reference>
<organism evidence="1 2">
    <name type="scientific">Tenacibaculum maritimum NCIMB 2154</name>
    <dbReference type="NCBI Taxonomy" id="1349785"/>
    <lineage>
        <taxon>Bacteria</taxon>
        <taxon>Pseudomonadati</taxon>
        <taxon>Bacteroidota</taxon>
        <taxon>Flavobacteriia</taxon>
        <taxon>Flavobacteriales</taxon>
        <taxon>Flavobacteriaceae</taxon>
        <taxon>Tenacibaculum</taxon>
    </lineage>
</organism>